<keyword evidence="1" id="KW-0804">Transcription</keyword>
<feature type="compositionally biased region" description="Basic and acidic residues" evidence="2">
    <location>
        <begin position="214"/>
        <end position="231"/>
    </location>
</feature>
<feature type="compositionally biased region" description="Basic and acidic residues" evidence="2">
    <location>
        <begin position="26"/>
        <end position="38"/>
    </location>
</feature>
<evidence type="ECO:0000313" key="5">
    <source>
        <dbReference type="Proteomes" id="UP000236161"/>
    </source>
</evidence>
<proteinExistence type="predicted"/>
<name>A0A2I0AVG2_9ASPA</name>
<dbReference type="PANTHER" id="PTHR31100:SF69">
    <property type="entry name" value="AT-HOOK MOTIF NUCLEAR-LOCALIZED PROTEIN 17-RELATED"/>
    <property type="match status" value="1"/>
</dbReference>
<dbReference type="Proteomes" id="UP000236161">
    <property type="component" value="Unassembled WGS sequence"/>
</dbReference>
<keyword evidence="5" id="KW-1185">Reference proteome</keyword>
<accession>A0A2I0AVG2</accession>
<dbReference type="PANTHER" id="PTHR31100">
    <property type="entry name" value="AT-HOOK MOTIF NUCLEAR-LOCALIZED PROTEIN 15"/>
    <property type="match status" value="1"/>
</dbReference>
<dbReference type="InterPro" id="IPR014476">
    <property type="entry name" value="AHL15-29"/>
</dbReference>
<keyword evidence="1 4" id="KW-0238">DNA-binding</keyword>
<dbReference type="OrthoDB" id="782346at2759"/>
<dbReference type="EMBL" id="KZ451948">
    <property type="protein sequence ID" value="PKA59506.1"/>
    <property type="molecule type" value="Genomic_DNA"/>
</dbReference>
<evidence type="ECO:0000313" key="4">
    <source>
        <dbReference type="EMBL" id="PKA59506.1"/>
    </source>
</evidence>
<feature type="domain" description="PPC" evidence="3">
    <location>
        <begin position="62"/>
        <end position="207"/>
    </location>
</feature>
<feature type="region of interest" description="Disordered" evidence="2">
    <location>
        <begin position="192"/>
        <end position="245"/>
    </location>
</feature>
<dbReference type="SUPFAM" id="SSF117856">
    <property type="entry name" value="AF0104/ALDC/Ptd012-like"/>
    <property type="match status" value="1"/>
</dbReference>
<dbReference type="PIRSF" id="PIRSF016021">
    <property type="entry name" value="ESCAROLA"/>
    <property type="match status" value="1"/>
</dbReference>
<feature type="region of interest" description="Disordered" evidence="2">
    <location>
        <begin position="1"/>
        <end position="54"/>
    </location>
</feature>
<dbReference type="InterPro" id="IPR005175">
    <property type="entry name" value="PPC_dom"/>
</dbReference>
<evidence type="ECO:0000256" key="2">
    <source>
        <dbReference type="SAM" id="MobiDB-lite"/>
    </source>
</evidence>
<dbReference type="Gene3D" id="3.30.1330.80">
    <property type="entry name" value="Hypothetical protein, similar to alpha- acetolactate decarboxylase, domain 2"/>
    <property type="match status" value="1"/>
</dbReference>
<dbReference type="GO" id="GO:0003680">
    <property type="term" value="F:minor groove of adenine-thymine-rich DNA binding"/>
    <property type="evidence" value="ECO:0007669"/>
    <property type="project" value="UniProtKB-UniRule"/>
</dbReference>
<gene>
    <name evidence="4" type="primary">ESC</name>
    <name evidence="4" type="ORF">AXF42_Ash016530</name>
</gene>
<dbReference type="PROSITE" id="PS51742">
    <property type="entry name" value="PPC"/>
    <property type="match status" value="1"/>
</dbReference>
<comment type="function">
    <text evidence="1">Transcription factor that specifically binds AT-rich DNA sequences related to the nuclear matrix attachment regions (MARs).</text>
</comment>
<evidence type="ECO:0000256" key="1">
    <source>
        <dbReference type="PIRNR" id="PIRNR016021"/>
    </source>
</evidence>
<keyword evidence="1" id="KW-0539">Nucleus</keyword>
<dbReference type="GO" id="GO:0005634">
    <property type="term" value="C:nucleus"/>
    <property type="evidence" value="ECO:0007669"/>
    <property type="project" value="UniProtKB-SubCell"/>
</dbReference>
<reference evidence="4 5" key="1">
    <citation type="journal article" date="2017" name="Nature">
        <title>The Apostasia genome and the evolution of orchids.</title>
        <authorList>
            <person name="Zhang G.Q."/>
            <person name="Liu K.W."/>
            <person name="Li Z."/>
            <person name="Lohaus R."/>
            <person name="Hsiao Y.Y."/>
            <person name="Niu S.C."/>
            <person name="Wang J.Y."/>
            <person name="Lin Y.C."/>
            <person name="Xu Q."/>
            <person name="Chen L.J."/>
            <person name="Yoshida K."/>
            <person name="Fujiwara S."/>
            <person name="Wang Z.W."/>
            <person name="Zhang Y.Q."/>
            <person name="Mitsuda N."/>
            <person name="Wang M."/>
            <person name="Liu G.H."/>
            <person name="Pecoraro L."/>
            <person name="Huang H.X."/>
            <person name="Xiao X.J."/>
            <person name="Lin M."/>
            <person name="Wu X.Y."/>
            <person name="Wu W.L."/>
            <person name="Chen Y.Y."/>
            <person name="Chang S.B."/>
            <person name="Sakamoto S."/>
            <person name="Ohme-Takagi M."/>
            <person name="Yagi M."/>
            <person name="Zeng S.J."/>
            <person name="Shen C.Y."/>
            <person name="Yeh C.M."/>
            <person name="Luo Y.B."/>
            <person name="Tsai W.C."/>
            <person name="Van de Peer Y."/>
            <person name="Liu Z.J."/>
        </authorList>
    </citation>
    <scope>NUCLEOTIDE SEQUENCE [LARGE SCALE GENOMIC DNA]</scope>
    <source>
        <strain evidence="5">cv. Shenzhen</strain>
        <tissue evidence="4">Stem</tissue>
    </source>
</reference>
<keyword evidence="1" id="KW-0805">Transcription regulation</keyword>
<dbReference type="CDD" id="cd11378">
    <property type="entry name" value="DUF296"/>
    <property type="match status" value="1"/>
</dbReference>
<dbReference type="Pfam" id="PF03479">
    <property type="entry name" value="PCC"/>
    <property type="match status" value="1"/>
</dbReference>
<evidence type="ECO:0000259" key="3">
    <source>
        <dbReference type="PROSITE" id="PS51742"/>
    </source>
</evidence>
<protein>
    <recommendedName>
        <fullName evidence="1">AT-hook motif nuclear-localized protein</fullName>
    </recommendedName>
</protein>
<dbReference type="AlphaFoldDB" id="A0A2I0AVG2"/>
<organism evidence="4 5">
    <name type="scientific">Apostasia shenzhenica</name>
    <dbReference type="NCBI Taxonomy" id="1088818"/>
    <lineage>
        <taxon>Eukaryota</taxon>
        <taxon>Viridiplantae</taxon>
        <taxon>Streptophyta</taxon>
        <taxon>Embryophyta</taxon>
        <taxon>Tracheophyta</taxon>
        <taxon>Spermatophyta</taxon>
        <taxon>Magnoliopsida</taxon>
        <taxon>Liliopsida</taxon>
        <taxon>Asparagales</taxon>
        <taxon>Orchidaceae</taxon>
        <taxon>Apostasioideae</taxon>
        <taxon>Apostasia</taxon>
    </lineage>
</organism>
<dbReference type="STRING" id="1088818.A0A2I0AVG2"/>
<sequence length="271" mass="27130">MKRGRGGENFSDEVESFCIPGGKSGGGDRDGASVEVAKRPRGRPPGSKNKMKPPVVITRDAGRPMSALFPHVLEIPAGHDVAGALASFARNRGHGVCVFAGSGAVAAATLHHPSPSPANSALTFSGRFDLLSISATFLPAAGGGGGGGGGMSVSMAGPQGQILGGMVAGPVVAAGTVVVVAASFANPTFHRLPEDDEASGSASLSSGGGGVGGGDEKSERSRVEEQDEVLRRPLHGIHNSPAVIGTSPAVFSGGRFASVDDIWSSASRPPY</sequence>
<comment type="subcellular location">
    <subcellularLocation>
        <location evidence="1">Nucleus</location>
    </subcellularLocation>
</comment>
<dbReference type="GO" id="GO:0003700">
    <property type="term" value="F:DNA-binding transcription factor activity"/>
    <property type="evidence" value="ECO:0007669"/>
    <property type="project" value="TreeGrafter"/>
</dbReference>